<dbReference type="Gene3D" id="3.30.470.10">
    <property type="match status" value="1"/>
</dbReference>
<evidence type="ECO:0000256" key="3">
    <source>
        <dbReference type="ARBA" id="ARBA00022898"/>
    </source>
</evidence>
<evidence type="ECO:0000313" key="4">
    <source>
        <dbReference type="EMBL" id="MBX0306033.1"/>
    </source>
</evidence>
<dbReference type="InterPro" id="IPR001544">
    <property type="entry name" value="Aminotrans_IV"/>
</dbReference>
<evidence type="ECO:0000313" key="5">
    <source>
        <dbReference type="Proteomes" id="UP000783863"/>
    </source>
</evidence>
<evidence type="ECO:0000256" key="2">
    <source>
        <dbReference type="ARBA" id="ARBA00009320"/>
    </source>
</evidence>
<dbReference type="AlphaFoldDB" id="A0A8J7YLP8"/>
<dbReference type="InterPro" id="IPR036038">
    <property type="entry name" value="Aminotransferase-like"/>
</dbReference>
<dbReference type="Proteomes" id="UP000783863">
    <property type="component" value="Unassembled WGS sequence"/>
</dbReference>
<dbReference type="Pfam" id="PF01063">
    <property type="entry name" value="Aminotran_4"/>
    <property type="match status" value="1"/>
</dbReference>
<reference evidence="4" key="1">
    <citation type="submission" date="2021-06" db="EMBL/GenBank/DDBJ databases">
        <title>Halomicroarcula sp. F24A a new haloarchaeum isolated from saline soil.</title>
        <authorList>
            <person name="Duran-Viseras A."/>
            <person name="Sanchez-Porro C."/>
            <person name="Ventosa A."/>
        </authorList>
    </citation>
    <scope>NUCLEOTIDE SEQUENCE</scope>
    <source>
        <strain evidence="4">F24A</strain>
    </source>
</reference>
<keyword evidence="5" id="KW-1185">Reference proteome</keyword>
<keyword evidence="4" id="KW-0032">Aminotransferase</keyword>
<dbReference type="SUPFAM" id="SSF56752">
    <property type="entry name" value="D-aminoacid aminotransferase-like PLP-dependent enzymes"/>
    <property type="match status" value="1"/>
</dbReference>
<keyword evidence="3" id="KW-0663">Pyridoxal phosphate</keyword>
<dbReference type="InterPro" id="IPR050571">
    <property type="entry name" value="Class-IV_PLP-Dep_Aminotrnsfr"/>
</dbReference>
<dbReference type="GO" id="GO:0008652">
    <property type="term" value="P:amino acid biosynthetic process"/>
    <property type="evidence" value="ECO:0007669"/>
    <property type="project" value="UniProtKB-ARBA"/>
</dbReference>
<protein>
    <submittedName>
        <fullName evidence="4">Aminotransferase class IV</fullName>
    </submittedName>
</protein>
<dbReference type="CDD" id="cd00449">
    <property type="entry name" value="PLPDE_IV"/>
    <property type="match status" value="1"/>
</dbReference>
<keyword evidence="4" id="KW-0808">Transferase</keyword>
<dbReference type="GO" id="GO:0046394">
    <property type="term" value="P:carboxylic acid biosynthetic process"/>
    <property type="evidence" value="ECO:0007669"/>
    <property type="project" value="UniProtKB-ARBA"/>
</dbReference>
<comment type="cofactor">
    <cofactor evidence="1">
        <name>pyridoxal 5'-phosphate</name>
        <dbReference type="ChEBI" id="CHEBI:597326"/>
    </cofactor>
</comment>
<gene>
    <name evidence="4" type="ORF">EGD98_20510</name>
</gene>
<dbReference type="GO" id="GO:0008483">
    <property type="term" value="F:transaminase activity"/>
    <property type="evidence" value="ECO:0007669"/>
    <property type="project" value="UniProtKB-KW"/>
</dbReference>
<dbReference type="InterPro" id="IPR043132">
    <property type="entry name" value="BCAT-like_C"/>
</dbReference>
<dbReference type="PANTHER" id="PTHR42743:SF11">
    <property type="entry name" value="AMINODEOXYCHORISMATE LYASE"/>
    <property type="match status" value="1"/>
</dbReference>
<name>A0A8J7YLP8_9EURY</name>
<organism evidence="4 5">
    <name type="scientific">Haloarcula salinisoli</name>
    <dbReference type="NCBI Taxonomy" id="2487746"/>
    <lineage>
        <taxon>Archaea</taxon>
        <taxon>Methanobacteriati</taxon>
        <taxon>Methanobacteriota</taxon>
        <taxon>Stenosarchaea group</taxon>
        <taxon>Halobacteria</taxon>
        <taxon>Halobacteriales</taxon>
        <taxon>Haloarculaceae</taxon>
        <taxon>Haloarcula</taxon>
    </lineage>
</organism>
<dbReference type="InterPro" id="IPR043131">
    <property type="entry name" value="BCAT-like_N"/>
</dbReference>
<evidence type="ECO:0000256" key="1">
    <source>
        <dbReference type="ARBA" id="ARBA00001933"/>
    </source>
</evidence>
<dbReference type="FunFam" id="3.20.10.10:FF:000002">
    <property type="entry name" value="D-alanine aminotransferase"/>
    <property type="match status" value="1"/>
</dbReference>
<dbReference type="EMBL" id="RKLQ01000007">
    <property type="protein sequence ID" value="MBX0306033.1"/>
    <property type="molecule type" value="Genomic_DNA"/>
</dbReference>
<proteinExistence type="inferred from homology"/>
<dbReference type="PANTHER" id="PTHR42743">
    <property type="entry name" value="AMINO-ACID AMINOTRANSFERASE"/>
    <property type="match status" value="1"/>
</dbReference>
<comment type="similarity">
    <text evidence="2">Belongs to the class-IV pyridoxal-phosphate-dependent aminotransferase family.</text>
</comment>
<sequence>MLYCVNGELVPASEATVSVQDRGFKYGDAVFETLRAYDGQPFEWDRHVARLHRSCELLGFEPGYSDEFLHSKTLETLAANDLSEAYIRLSVTRGIHSGKLSPPSDPEQTLVIIVSELPRGGTEGHPVWDGPASVEIVDTARVADDAIPAAAKTHNYLNGILARCESGADETVMTDANGRLSEGATSNLIFSRDGRLHTPTLDGPVLPGITRAVVKELAAQLGIEIEVGSYTPADLRAADGACLTNTTWEIRPIEKVDGTHLGNCEQIEALRTAFDEYVESTHYDSPDS</sequence>
<accession>A0A8J7YLP8</accession>
<dbReference type="Gene3D" id="3.20.10.10">
    <property type="entry name" value="D-amino Acid Aminotransferase, subunit A, domain 2"/>
    <property type="match status" value="1"/>
</dbReference>
<comment type="caution">
    <text evidence="4">The sequence shown here is derived from an EMBL/GenBank/DDBJ whole genome shotgun (WGS) entry which is preliminary data.</text>
</comment>